<dbReference type="Gene3D" id="3.30.559.30">
    <property type="entry name" value="Nonribosomal peptide synthetase, condensation domain"/>
    <property type="match status" value="1"/>
</dbReference>
<dbReference type="PANTHER" id="PTHR45527:SF1">
    <property type="entry name" value="FATTY ACID SYNTHASE"/>
    <property type="match status" value="1"/>
</dbReference>
<dbReference type="Gene3D" id="3.30.559.10">
    <property type="entry name" value="Chloramphenicol acetyltransferase-like domain"/>
    <property type="match status" value="1"/>
</dbReference>
<reference evidence="3" key="1">
    <citation type="journal article" date="2019" name="Int. J. Syst. Evol. Microbiol.">
        <title>The Global Catalogue of Microorganisms (GCM) 10K type strain sequencing project: providing services to taxonomists for standard genome sequencing and annotation.</title>
        <authorList>
            <consortium name="The Broad Institute Genomics Platform"/>
            <consortium name="The Broad Institute Genome Sequencing Center for Infectious Disease"/>
            <person name="Wu L."/>
            <person name="Ma J."/>
        </authorList>
    </citation>
    <scope>NUCLEOTIDE SEQUENCE [LARGE SCALE GENOMIC DNA]</scope>
    <source>
        <strain evidence="3">JCM 14307</strain>
    </source>
</reference>
<gene>
    <name evidence="2" type="ORF">GCM10009745_41180</name>
</gene>
<protein>
    <recommendedName>
        <fullName evidence="1">Condensation domain-containing protein</fullName>
    </recommendedName>
</protein>
<dbReference type="InterPro" id="IPR001242">
    <property type="entry name" value="Condensation_dom"/>
</dbReference>
<feature type="domain" description="Condensation" evidence="1">
    <location>
        <begin position="4"/>
        <end position="266"/>
    </location>
</feature>
<dbReference type="Pfam" id="PF00668">
    <property type="entry name" value="Condensation"/>
    <property type="match status" value="1"/>
</dbReference>
<proteinExistence type="predicted"/>
<evidence type="ECO:0000313" key="2">
    <source>
        <dbReference type="EMBL" id="GAA1691602.1"/>
    </source>
</evidence>
<dbReference type="Proteomes" id="UP001500280">
    <property type="component" value="Unassembled WGS sequence"/>
</dbReference>
<evidence type="ECO:0000313" key="3">
    <source>
        <dbReference type="Proteomes" id="UP001500280"/>
    </source>
</evidence>
<dbReference type="PANTHER" id="PTHR45527">
    <property type="entry name" value="NONRIBOSOMAL PEPTIDE SYNTHETASE"/>
    <property type="match status" value="1"/>
</dbReference>
<dbReference type="EMBL" id="BAAANF010000015">
    <property type="protein sequence ID" value="GAA1691602.1"/>
    <property type="molecule type" value="Genomic_DNA"/>
</dbReference>
<dbReference type="InterPro" id="IPR023213">
    <property type="entry name" value="CAT-like_dom_sf"/>
</dbReference>
<name>A0ABP4TR50_9ACTN</name>
<evidence type="ECO:0000259" key="1">
    <source>
        <dbReference type="Pfam" id="PF00668"/>
    </source>
</evidence>
<sequence>MWDYFQRMSPGVERYDVKFSHILRPAASISTVERVLEILVRRHESLRTVFEVGPDAVPAQRVLGAGVIVAEILESPTGSACEPATARTSEWPLEFAVRTTRGLVTRIDFAASHLAIDGWGAQRLLHDLDAELRYAEAGVPRPEVTAQQPVDRAAAEQTESFRSQNSSALEFWASQLRELPSRHVPKLPRPDEGGTRYRWGQLTSARLLESLSTIRSVVRCTASAPFLMAINSVTAQVTGADANGFRVIFHNRIDRAAATSVGCFFRETLIALDGRGDSRESLRRTSRGILQACRHAASDPRAVETMLRGAGRDAYTNNARLACFNFFDHREPGAELQRKQRLPGAEGPTGFEWLPGLDRDGQMMYWNVDIHHGGVVLRLLADSEHIPPQWIRSALYECEQTLGLVARELTSSDATISDPG</sequence>
<keyword evidence="3" id="KW-1185">Reference proteome</keyword>
<comment type="caution">
    <text evidence="2">The sequence shown here is derived from an EMBL/GenBank/DDBJ whole genome shotgun (WGS) entry which is preliminary data.</text>
</comment>
<dbReference type="SUPFAM" id="SSF52777">
    <property type="entry name" value="CoA-dependent acyltransferases"/>
    <property type="match status" value="2"/>
</dbReference>
<organism evidence="2 3">
    <name type="scientific">Kribbella yunnanensis</name>
    <dbReference type="NCBI Taxonomy" id="190194"/>
    <lineage>
        <taxon>Bacteria</taxon>
        <taxon>Bacillati</taxon>
        <taxon>Actinomycetota</taxon>
        <taxon>Actinomycetes</taxon>
        <taxon>Propionibacteriales</taxon>
        <taxon>Kribbellaceae</taxon>
        <taxon>Kribbella</taxon>
    </lineage>
</organism>
<accession>A0ABP4TR50</accession>